<dbReference type="SUPFAM" id="SSF52980">
    <property type="entry name" value="Restriction endonuclease-like"/>
    <property type="match status" value="1"/>
</dbReference>
<name>A0A1G6VUP9_NIADE</name>
<sequence length="116" mass="13721">MDPENKVEEPFVPYGIITSLDQLDLSRRYSYADYFRWKFQERVELLRGWIHKMSPVPGVKHQSTSLKLTLKIGNYFEGKPCKVFTAPLDVRLPDSKKRQKNTGSWSHRIKWFLCIC</sequence>
<protein>
    <submittedName>
        <fullName evidence="2">Putative restriction endonuclease</fullName>
    </submittedName>
</protein>
<reference evidence="3" key="1">
    <citation type="submission" date="2016-10" db="EMBL/GenBank/DDBJ databases">
        <authorList>
            <person name="Varghese N."/>
            <person name="Submissions S."/>
        </authorList>
    </citation>
    <scope>NUCLEOTIDE SEQUENCE [LARGE SCALE GENOMIC DNA]</scope>
    <source>
        <strain evidence="3">DSM 25811 / CCM 8410 / LMG 26954 / E90</strain>
    </source>
</reference>
<dbReference type="AlphaFoldDB" id="A0A1G6VUP9"/>
<accession>A0A1G6VUP9</accession>
<gene>
    <name evidence="2" type="ORF">SAMN04487894_110157</name>
</gene>
<keyword evidence="2" id="KW-0255">Endonuclease</keyword>
<dbReference type="InterPro" id="IPR011335">
    <property type="entry name" value="Restrct_endonuc-II-like"/>
</dbReference>
<dbReference type="CDD" id="cd06260">
    <property type="entry name" value="DUF820-like"/>
    <property type="match status" value="1"/>
</dbReference>
<dbReference type="InterPro" id="IPR012296">
    <property type="entry name" value="Nuclease_put_TT1808"/>
</dbReference>
<dbReference type="EMBL" id="FMZO01000010">
    <property type="protein sequence ID" value="SDD57244.1"/>
    <property type="molecule type" value="Genomic_DNA"/>
</dbReference>
<dbReference type="STRING" id="1285928.SAMN04487894_110157"/>
<keyword evidence="3" id="KW-1185">Reference proteome</keyword>
<feature type="domain" description="Putative restriction endonuclease" evidence="1">
    <location>
        <begin position="33"/>
        <end position="97"/>
    </location>
</feature>
<evidence type="ECO:0000313" key="3">
    <source>
        <dbReference type="Proteomes" id="UP000198757"/>
    </source>
</evidence>
<keyword evidence="2" id="KW-0378">Hydrolase</keyword>
<evidence type="ECO:0000259" key="1">
    <source>
        <dbReference type="Pfam" id="PF05685"/>
    </source>
</evidence>
<organism evidence="2 3">
    <name type="scientific">Niabella drilacis (strain DSM 25811 / CCM 8410 / CCUG 62505 / LMG 26954 / E90)</name>
    <dbReference type="NCBI Taxonomy" id="1285928"/>
    <lineage>
        <taxon>Bacteria</taxon>
        <taxon>Pseudomonadati</taxon>
        <taxon>Bacteroidota</taxon>
        <taxon>Chitinophagia</taxon>
        <taxon>Chitinophagales</taxon>
        <taxon>Chitinophagaceae</taxon>
        <taxon>Niabella</taxon>
    </lineage>
</organism>
<dbReference type="InterPro" id="IPR008538">
    <property type="entry name" value="Uma2"/>
</dbReference>
<dbReference type="Gene3D" id="3.90.1570.10">
    <property type="entry name" value="tt1808, chain A"/>
    <property type="match status" value="1"/>
</dbReference>
<keyword evidence="2" id="KW-0540">Nuclease</keyword>
<evidence type="ECO:0000313" key="2">
    <source>
        <dbReference type="EMBL" id="SDD57244.1"/>
    </source>
</evidence>
<dbReference type="Pfam" id="PF05685">
    <property type="entry name" value="Uma2"/>
    <property type="match status" value="1"/>
</dbReference>
<dbReference type="Proteomes" id="UP000198757">
    <property type="component" value="Unassembled WGS sequence"/>
</dbReference>
<proteinExistence type="predicted"/>
<dbReference type="GO" id="GO:0004519">
    <property type="term" value="F:endonuclease activity"/>
    <property type="evidence" value="ECO:0007669"/>
    <property type="project" value="UniProtKB-KW"/>
</dbReference>